<organism evidence="12 13">
    <name type="scientific">Pectinatus cerevisiiphilus</name>
    <dbReference type="NCBI Taxonomy" id="86956"/>
    <lineage>
        <taxon>Bacteria</taxon>
        <taxon>Bacillati</taxon>
        <taxon>Bacillota</taxon>
        <taxon>Negativicutes</taxon>
        <taxon>Selenomonadales</taxon>
        <taxon>Selenomonadaceae</taxon>
        <taxon>Pectinatus</taxon>
    </lineage>
</organism>
<feature type="domain" description="TonB-dependent receptor-like beta-barrel" evidence="10">
    <location>
        <begin position="231"/>
        <end position="642"/>
    </location>
</feature>
<evidence type="ECO:0000256" key="8">
    <source>
        <dbReference type="PROSITE-ProRule" id="PRU01360"/>
    </source>
</evidence>
<dbReference type="InterPro" id="IPR000531">
    <property type="entry name" value="Beta-barrel_TonB"/>
</dbReference>
<protein>
    <submittedName>
        <fullName evidence="12">Iron complex outermembrane receptor protein</fullName>
    </submittedName>
</protein>
<evidence type="ECO:0000313" key="12">
    <source>
        <dbReference type="EMBL" id="TCS78386.1"/>
    </source>
</evidence>
<dbReference type="InterPro" id="IPR012910">
    <property type="entry name" value="Plug_dom"/>
</dbReference>
<dbReference type="SUPFAM" id="SSF56935">
    <property type="entry name" value="Porins"/>
    <property type="match status" value="1"/>
</dbReference>
<name>A0A4R3K699_9FIRM</name>
<dbReference type="GO" id="GO:0044718">
    <property type="term" value="P:siderophore transmembrane transport"/>
    <property type="evidence" value="ECO:0007669"/>
    <property type="project" value="TreeGrafter"/>
</dbReference>
<evidence type="ECO:0000256" key="5">
    <source>
        <dbReference type="ARBA" id="ARBA00023077"/>
    </source>
</evidence>
<evidence type="ECO:0000256" key="4">
    <source>
        <dbReference type="ARBA" id="ARBA00022692"/>
    </source>
</evidence>
<evidence type="ECO:0000256" key="7">
    <source>
        <dbReference type="ARBA" id="ARBA00023237"/>
    </source>
</evidence>
<evidence type="ECO:0000259" key="11">
    <source>
        <dbReference type="Pfam" id="PF07715"/>
    </source>
</evidence>
<dbReference type="NCBIfam" id="TIGR01778">
    <property type="entry name" value="TonB-copper"/>
    <property type="match status" value="1"/>
</dbReference>
<comment type="similarity">
    <text evidence="8 9">Belongs to the TonB-dependent receptor family.</text>
</comment>
<keyword evidence="2 8" id="KW-0813">Transport</keyword>
<keyword evidence="12" id="KW-0675">Receptor</keyword>
<evidence type="ECO:0000256" key="1">
    <source>
        <dbReference type="ARBA" id="ARBA00004571"/>
    </source>
</evidence>
<evidence type="ECO:0000256" key="2">
    <source>
        <dbReference type="ARBA" id="ARBA00022448"/>
    </source>
</evidence>
<accession>A0A4R3K699</accession>
<dbReference type="Gene3D" id="2.170.130.10">
    <property type="entry name" value="TonB-dependent receptor, plug domain"/>
    <property type="match status" value="1"/>
</dbReference>
<comment type="caution">
    <text evidence="12">The sequence shown here is derived from an EMBL/GenBank/DDBJ whole genome shotgun (WGS) entry which is preliminary data.</text>
</comment>
<dbReference type="AlphaFoldDB" id="A0A4R3K699"/>
<dbReference type="GO" id="GO:0015344">
    <property type="term" value="F:siderophore uptake transmembrane transporter activity"/>
    <property type="evidence" value="ECO:0007669"/>
    <property type="project" value="TreeGrafter"/>
</dbReference>
<evidence type="ECO:0000256" key="3">
    <source>
        <dbReference type="ARBA" id="ARBA00022452"/>
    </source>
</evidence>
<dbReference type="PANTHER" id="PTHR30069">
    <property type="entry name" value="TONB-DEPENDENT OUTER MEMBRANE RECEPTOR"/>
    <property type="match status" value="1"/>
</dbReference>
<reference evidence="12 13" key="1">
    <citation type="submission" date="2019-03" db="EMBL/GenBank/DDBJ databases">
        <title>Genomic Encyclopedia of Type Strains, Phase IV (KMG-IV): sequencing the most valuable type-strain genomes for metagenomic binning, comparative biology and taxonomic classification.</title>
        <authorList>
            <person name="Goeker M."/>
        </authorList>
    </citation>
    <scope>NUCLEOTIDE SEQUENCE [LARGE SCALE GENOMIC DNA]</scope>
    <source>
        <strain evidence="12 13">DSM 20467</strain>
    </source>
</reference>
<keyword evidence="4 8" id="KW-0812">Transmembrane</keyword>
<keyword evidence="13" id="KW-1185">Reference proteome</keyword>
<evidence type="ECO:0000313" key="13">
    <source>
        <dbReference type="Proteomes" id="UP000295188"/>
    </source>
</evidence>
<dbReference type="InterPro" id="IPR039426">
    <property type="entry name" value="TonB-dep_rcpt-like"/>
</dbReference>
<keyword evidence="3 8" id="KW-1134">Transmembrane beta strand</keyword>
<keyword evidence="5 9" id="KW-0798">TonB box</keyword>
<dbReference type="PANTHER" id="PTHR30069:SF49">
    <property type="entry name" value="OUTER MEMBRANE PROTEIN C"/>
    <property type="match status" value="1"/>
</dbReference>
<dbReference type="Pfam" id="PF07715">
    <property type="entry name" value="Plug"/>
    <property type="match status" value="1"/>
</dbReference>
<keyword evidence="6 8" id="KW-0472">Membrane</keyword>
<dbReference type="PROSITE" id="PS52016">
    <property type="entry name" value="TONB_DEPENDENT_REC_3"/>
    <property type="match status" value="1"/>
</dbReference>
<dbReference type="Proteomes" id="UP000295188">
    <property type="component" value="Unassembled WGS sequence"/>
</dbReference>
<evidence type="ECO:0000256" key="6">
    <source>
        <dbReference type="ARBA" id="ARBA00023136"/>
    </source>
</evidence>
<evidence type="ECO:0000256" key="9">
    <source>
        <dbReference type="RuleBase" id="RU003357"/>
    </source>
</evidence>
<dbReference type="EMBL" id="SMAA01000010">
    <property type="protein sequence ID" value="TCS78386.1"/>
    <property type="molecule type" value="Genomic_DNA"/>
</dbReference>
<sequence>MLMIIIIIIFYFIQGGVFILRKCFKHVSIYTLLFFLSSISTAAAADKAEDKPAKPEKEQNFTLEEVVVTAPKTKEPLKVETDPKHPRQPVPAADGAGYLKNIPGFSMVRKGGTGGDPIFRGLGGSRLNIVMNGGYILGGCPNRMDPTTAYIFPETFSKITVLKGPESVEYGSSVAGSILFERDTAPFAEAGTRLNTSLLFGSDNRRDQLFDITQGDKKGYVRVIRTKNKAGDYRDGNGNYVHSAYLRNSTTGIIGFTPDENTLLEFSFDTSSGKADYADRTVDGTQFDRDSYNVRFEKRNISNVLKNIKINFSHNKIDHIMDNYTLRPLEPGTMPASMEVKRTTTSGRMAFEFNMSPKSSAVFGLDYQKNKHSGNMIMGVKDYSAQPLTPDMTFTNYGVFADFKTYVDANSRLLSGVRFDDLTVKYAKYPGKDDHDKTYAAFLRYEHDSKHIPVTSYVGIGHAERPADWWERKKTGGMSASPEKNTQLDVGWLYHKNKTHADVSLFYSNIDDFILVTDAGNAVKNIDAALYGGEANYTYKFSDKWSAGTSLAYTYGRNKTNGRPLPQIAPFEATFSLNSKFTDKWEAGLLWRLVASQTRYSVGEGNEIGTDIGPSGGFGILSLNTSYRPNKDWTIAAGVDNILNKNYAEFVSRGGVDITTVDQPATVRVNEPGRTFWLKANYNF</sequence>
<dbReference type="InterPro" id="IPR010100">
    <property type="entry name" value="TonB-dep_Cu_rcpt"/>
</dbReference>
<dbReference type="InterPro" id="IPR036942">
    <property type="entry name" value="Beta-barrel_TonB_sf"/>
</dbReference>
<dbReference type="Pfam" id="PF00593">
    <property type="entry name" value="TonB_dep_Rec_b-barrel"/>
    <property type="match status" value="1"/>
</dbReference>
<keyword evidence="7 8" id="KW-0998">Cell outer membrane</keyword>
<dbReference type="InterPro" id="IPR037066">
    <property type="entry name" value="Plug_dom_sf"/>
</dbReference>
<dbReference type="CDD" id="cd01347">
    <property type="entry name" value="ligand_gated_channel"/>
    <property type="match status" value="1"/>
</dbReference>
<proteinExistence type="inferred from homology"/>
<gene>
    <name evidence="12" type="ORF">EDC37_11014</name>
</gene>
<dbReference type="GO" id="GO:0009279">
    <property type="term" value="C:cell outer membrane"/>
    <property type="evidence" value="ECO:0007669"/>
    <property type="project" value="UniProtKB-SubCell"/>
</dbReference>
<comment type="subcellular location">
    <subcellularLocation>
        <location evidence="1 8">Cell outer membrane</location>
        <topology evidence="1 8">Multi-pass membrane protein</topology>
    </subcellularLocation>
</comment>
<evidence type="ECO:0000259" key="10">
    <source>
        <dbReference type="Pfam" id="PF00593"/>
    </source>
</evidence>
<feature type="domain" description="TonB-dependent receptor plug" evidence="11">
    <location>
        <begin position="91"/>
        <end position="176"/>
    </location>
</feature>
<dbReference type="Gene3D" id="2.40.170.20">
    <property type="entry name" value="TonB-dependent receptor, beta-barrel domain"/>
    <property type="match status" value="1"/>
</dbReference>